<accession>A0A6I8NBC3</accession>
<dbReference type="PANTHER" id="PTHR35155">
    <property type="entry name" value="SPERMATOGENESIS-ASSOCIATED PROTEIN 24"/>
    <property type="match status" value="1"/>
</dbReference>
<dbReference type="GO" id="GO:0003677">
    <property type="term" value="F:DNA binding"/>
    <property type="evidence" value="ECO:0000318"/>
    <property type="project" value="GO_Central"/>
</dbReference>
<keyword evidence="1" id="KW-0175">Coiled coil</keyword>
<dbReference type="GO" id="GO:0005634">
    <property type="term" value="C:nucleus"/>
    <property type="evidence" value="ECO:0000318"/>
    <property type="project" value="GO_Central"/>
</dbReference>
<feature type="coiled-coil region" evidence="1">
    <location>
        <begin position="30"/>
        <end position="61"/>
    </location>
</feature>
<keyword evidence="3" id="KW-1185">Reference proteome</keyword>
<dbReference type="Proteomes" id="UP000002279">
    <property type="component" value="Chromosome X2"/>
</dbReference>
<dbReference type="Pfam" id="PF15175">
    <property type="entry name" value="SPATA24"/>
    <property type="match status" value="2"/>
</dbReference>
<evidence type="ECO:0000313" key="3">
    <source>
        <dbReference type="Proteomes" id="UP000002279"/>
    </source>
</evidence>
<dbReference type="InterPro" id="IPR029176">
    <property type="entry name" value="SPATA24"/>
</dbReference>
<reference evidence="2" key="2">
    <citation type="submission" date="2025-08" db="UniProtKB">
        <authorList>
            <consortium name="Ensembl"/>
        </authorList>
    </citation>
    <scope>IDENTIFICATION</scope>
    <source>
        <strain evidence="2">Glennie</strain>
    </source>
</reference>
<dbReference type="Ensembl" id="ENSOANT00000056431.1">
    <property type="protein sequence ID" value="ENSOANP00000038095.1"/>
    <property type="gene ID" value="ENSOANG00000045715.1"/>
</dbReference>
<dbReference type="Bgee" id="ENSOANG00000045715">
    <property type="expression patterns" value="Expressed in testis and 7 other cell types or tissues"/>
</dbReference>
<reference evidence="2" key="3">
    <citation type="submission" date="2025-09" db="UniProtKB">
        <authorList>
            <consortium name="Ensembl"/>
        </authorList>
    </citation>
    <scope>IDENTIFICATION</scope>
    <source>
        <strain evidence="2">Glennie</strain>
    </source>
</reference>
<dbReference type="OMA" id="HITKQED"/>
<name>A0A6I8NBC3_ORNAN</name>
<dbReference type="GeneTree" id="ENSGT00390000007817"/>
<dbReference type="InParanoid" id="A0A6I8NBC3"/>
<evidence type="ECO:0000313" key="2">
    <source>
        <dbReference type="Ensembl" id="ENSOANP00000038095.1"/>
    </source>
</evidence>
<evidence type="ECO:0008006" key="4">
    <source>
        <dbReference type="Google" id="ProtNLM"/>
    </source>
</evidence>
<sequence>MEEGAVIVIMAEKAEHAKTKSQLAKESEKLQFALGEVEVLARQLEREKRAFEKALSGVQGRVRKESAQKDKLLAKCSGARLGGEGDAGLPLCPLPRASPSLRPSEIESHILKQEGLLNVKENEIKELHRIITQQKQSFRSQVCDFRIQKQQERYISQALEKKKKAKKAGTGSKGQ</sequence>
<reference evidence="2 3" key="1">
    <citation type="journal article" date="2008" name="Nature">
        <title>Genome analysis of the platypus reveals unique signatures of evolution.</title>
        <authorList>
            <person name="Warren W.C."/>
            <person name="Hillier L.W."/>
            <person name="Marshall Graves J.A."/>
            <person name="Birney E."/>
            <person name="Ponting C.P."/>
            <person name="Grutzner F."/>
            <person name="Belov K."/>
            <person name="Miller W."/>
            <person name="Clarke L."/>
            <person name="Chinwalla A.T."/>
            <person name="Yang S.P."/>
            <person name="Heger A."/>
            <person name="Locke D.P."/>
            <person name="Miethke P."/>
            <person name="Waters P.D."/>
            <person name="Veyrunes F."/>
            <person name="Fulton L."/>
            <person name="Fulton B."/>
            <person name="Graves T."/>
            <person name="Wallis J."/>
            <person name="Puente X.S."/>
            <person name="Lopez-Otin C."/>
            <person name="Ordonez G.R."/>
            <person name="Eichler E.E."/>
            <person name="Chen L."/>
            <person name="Cheng Z."/>
            <person name="Deakin J.E."/>
            <person name="Alsop A."/>
            <person name="Thompson K."/>
            <person name="Kirby P."/>
            <person name="Papenfuss A.T."/>
            <person name="Wakefield M.J."/>
            <person name="Olender T."/>
            <person name="Lancet D."/>
            <person name="Huttley G.A."/>
            <person name="Smit A.F."/>
            <person name="Pask A."/>
            <person name="Temple-Smith P."/>
            <person name="Batzer M.A."/>
            <person name="Walker J.A."/>
            <person name="Konkel M.K."/>
            <person name="Harris R.S."/>
            <person name="Whittington C.M."/>
            <person name="Wong E.S."/>
            <person name="Gemmell N.J."/>
            <person name="Buschiazzo E."/>
            <person name="Vargas Jentzsch I.M."/>
            <person name="Merkel A."/>
            <person name="Schmitz J."/>
            <person name="Zemann A."/>
            <person name="Churakov G."/>
            <person name="Kriegs J.O."/>
            <person name="Brosius J."/>
            <person name="Murchison E.P."/>
            <person name="Sachidanandam R."/>
            <person name="Smith C."/>
            <person name="Hannon G.J."/>
            <person name="Tsend-Ayush E."/>
            <person name="McMillan D."/>
            <person name="Attenborough R."/>
            <person name="Rens W."/>
            <person name="Ferguson-Smith M."/>
            <person name="Lefevre C.M."/>
            <person name="Sharp J.A."/>
            <person name="Nicholas K.R."/>
            <person name="Ray D.A."/>
            <person name="Kube M."/>
            <person name="Reinhardt R."/>
            <person name="Pringle T.H."/>
            <person name="Taylor J."/>
            <person name="Jones R.C."/>
            <person name="Nixon B."/>
            <person name="Dacheux J.L."/>
            <person name="Niwa H."/>
            <person name="Sekita Y."/>
            <person name="Huang X."/>
            <person name="Stark A."/>
            <person name="Kheradpour P."/>
            <person name="Kellis M."/>
            <person name="Flicek P."/>
            <person name="Chen Y."/>
            <person name="Webber C."/>
            <person name="Hardison R."/>
            <person name="Nelson J."/>
            <person name="Hallsworth-Pepin K."/>
            <person name="Delehaunty K."/>
            <person name="Markovic C."/>
            <person name="Minx P."/>
            <person name="Feng Y."/>
            <person name="Kremitzki C."/>
            <person name="Mitreva M."/>
            <person name="Glasscock J."/>
            <person name="Wylie T."/>
            <person name="Wohldmann P."/>
            <person name="Thiru P."/>
            <person name="Nhan M.N."/>
            <person name="Pohl C.S."/>
            <person name="Smith S.M."/>
            <person name="Hou S."/>
            <person name="Nefedov M."/>
            <person name="de Jong P.J."/>
            <person name="Renfree M.B."/>
            <person name="Mardis E.R."/>
            <person name="Wilson R.K."/>
        </authorList>
    </citation>
    <scope>NUCLEOTIDE SEQUENCE [LARGE SCALE GENOMIC DNA]</scope>
    <source>
        <strain evidence="2 3">Glennie</strain>
    </source>
</reference>
<evidence type="ECO:0000256" key="1">
    <source>
        <dbReference type="SAM" id="Coils"/>
    </source>
</evidence>
<dbReference type="GO" id="GO:0005737">
    <property type="term" value="C:cytoplasm"/>
    <property type="evidence" value="ECO:0000318"/>
    <property type="project" value="GO_Central"/>
</dbReference>
<organism evidence="2 3">
    <name type="scientific">Ornithorhynchus anatinus</name>
    <name type="common">Duckbill platypus</name>
    <dbReference type="NCBI Taxonomy" id="9258"/>
    <lineage>
        <taxon>Eukaryota</taxon>
        <taxon>Metazoa</taxon>
        <taxon>Chordata</taxon>
        <taxon>Craniata</taxon>
        <taxon>Vertebrata</taxon>
        <taxon>Euteleostomi</taxon>
        <taxon>Mammalia</taxon>
        <taxon>Monotremata</taxon>
        <taxon>Ornithorhynchidae</taxon>
        <taxon>Ornithorhynchus</taxon>
    </lineage>
</organism>
<dbReference type="AlphaFoldDB" id="A0A6I8NBC3"/>
<protein>
    <recommendedName>
        <fullName evidence="4">Spermatogenesis associated 24</fullName>
    </recommendedName>
</protein>
<dbReference type="PANTHER" id="PTHR35155:SF1">
    <property type="entry name" value="SPERMATOGENESIS-ASSOCIATED PROTEIN 24"/>
    <property type="match status" value="1"/>
</dbReference>
<dbReference type="FunCoup" id="A0A6I8NBC3">
    <property type="interactions" value="1230"/>
</dbReference>
<proteinExistence type="predicted"/>